<evidence type="ECO:0000313" key="7">
    <source>
        <dbReference type="Proteomes" id="UP000256709"/>
    </source>
</evidence>
<proteinExistence type="predicted"/>
<evidence type="ECO:0000256" key="3">
    <source>
        <dbReference type="ARBA" id="ARBA00022801"/>
    </source>
</evidence>
<dbReference type="AlphaFoldDB" id="A0A3E0VCK3"/>
<comment type="caution">
    <text evidence="6">The sequence shown here is derived from an EMBL/GenBank/DDBJ whole genome shotgun (WGS) entry which is preliminary data.</text>
</comment>
<gene>
    <name evidence="6" type="ORF">B7R21_14855</name>
</gene>
<dbReference type="InterPro" id="IPR029060">
    <property type="entry name" value="PIN-like_dom_sf"/>
</dbReference>
<sequence length="134" mass="15189">MSTYLVDNSIWQKAARSTRITRRLRDVSTQHLVMTCPPQVLEYCHSARNRADYLLLRSHMEVLFPAIDHPSESDALVIQQALWMIGRVRAAAAFDCLIAAYAMRNDAIVLNSDRDFGHIADAVGPGFRQEYVPE</sequence>
<organism evidence="6 7">
    <name type="scientific">Subtercola boreus</name>
    <dbReference type="NCBI Taxonomy" id="120213"/>
    <lineage>
        <taxon>Bacteria</taxon>
        <taxon>Bacillati</taxon>
        <taxon>Actinomycetota</taxon>
        <taxon>Actinomycetes</taxon>
        <taxon>Micrococcales</taxon>
        <taxon>Microbacteriaceae</taxon>
        <taxon>Subtercola</taxon>
    </lineage>
</organism>
<evidence type="ECO:0000259" key="5">
    <source>
        <dbReference type="Pfam" id="PF01850"/>
    </source>
</evidence>
<dbReference type="InterPro" id="IPR002716">
    <property type="entry name" value="PIN_dom"/>
</dbReference>
<evidence type="ECO:0000256" key="4">
    <source>
        <dbReference type="ARBA" id="ARBA00022842"/>
    </source>
</evidence>
<accession>A0A3E0VCK3</accession>
<dbReference type="Proteomes" id="UP000256709">
    <property type="component" value="Unassembled WGS sequence"/>
</dbReference>
<dbReference type="Pfam" id="PF01850">
    <property type="entry name" value="PIN"/>
    <property type="match status" value="1"/>
</dbReference>
<protein>
    <recommendedName>
        <fullName evidence="5">PIN domain-containing protein</fullName>
    </recommendedName>
</protein>
<dbReference type="EMBL" id="NBXA01000026">
    <property type="protein sequence ID" value="RFA07471.1"/>
    <property type="molecule type" value="Genomic_DNA"/>
</dbReference>
<keyword evidence="1" id="KW-0540">Nuclease</keyword>
<dbReference type="Gene3D" id="3.40.50.1010">
    <property type="entry name" value="5'-nuclease"/>
    <property type="match status" value="1"/>
</dbReference>
<evidence type="ECO:0000256" key="2">
    <source>
        <dbReference type="ARBA" id="ARBA00022723"/>
    </source>
</evidence>
<evidence type="ECO:0000256" key="1">
    <source>
        <dbReference type="ARBA" id="ARBA00022722"/>
    </source>
</evidence>
<reference evidence="6 7" key="1">
    <citation type="submission" date="2017-04" db="EMBL/GenBank/DDBJ databases">
        <title>Comparative genome analysis of Subtercola boreus.</title>
        <authorList>
            <person name="Cho Y.-J."/>
            <person name="Cho A."/>
            <person name="Kim O.-S."/>
            <person name="Lee J.-I."/>
        </authorList>
    </citation>
    <scope>NUCLEOTIDE SEQUENCE [LARGE SCALE GENOMIC DNA]</scope>
    <source>
        <strain evidence="6 7">P27444</strain>
    </source>
</reference>
<dbReference type="RefSeq" id="WP_116284011.1">
    <property type="nucleotide sequence ID" value="NZ_NBXA01000026.1"/>
</dbReference>
<dbReference type="GO" id="GO:0004518">
    <property type="term" value="F:nuclease activity"/>
    <property type="evidence" value="ECO:0007669"/>
    <property type="project" value="UniProtKB-KW"/>
</dbReference>
<name>A0A3E0VCK3_9MICO</name>
<dbReference type="OrthoDB" id="4763015at2"/>
<keyword evidence="4" id="KW-0460">Magnesium</keyword>
<dbReference type="GO" id="GO:0046872">
    <property type="term" value="F:metal ion binding"/>
    <property type="evidence" value="ECO:0007669"/>
    <property type="project" value="UniProtKB-KW"/>
</dbReference>
<keyword evidence="2" id="KW-0479">Metal-binding</keyword>
<keyword evidence="3" id="KW-0378">Hydrolase</keyword>
<feature type="domain" description="PIN" evidence="5">
    <location>
        <begin position="4"/>
        <end position="120"/>
    </location>
</feature>
<evidence type="ECO:0000313" key="6">
    <source>
        <dbReference type="EMBL" id="RFA07471.1"/>
    </source>
</evidence>
<dbReference type="GO" id="GO:0016787">
    <property type="term" value="F:hydrolase activity"/>
    <property type="evidence" value="ECO:0007669"/>
    <property type="project" value="UniProtKB-KW"/>
</dbReference>
<dbReference type="SUPFAM" id="SSF88723">
    <property type="entry name" value="PIN domain-like"/>
    <property type="match status" value="1"/>
</dbReference>